<feature type="region of interest" description="Disordered" evidence="1">
    <location>
        <begin position="1"/>
        <end position="75"/>
    </location>
</feature>
<feature type="compositionally biased region" description="Low complexity" evidence="1">
    <location>
        <begin position="45"/>
        <end position="68"/>
    </location>
</feature>
<protein>
    <submittedName>
        <fullName evidence="2">Uncharacterized protein</fullName>
    </submittedName>
</protein>
<feature type="compositionally biased region" description="Low complexity" evidence="1">
    <location>
        <begin position="12"/>
        <end position="32"/>
    </location>
</feature>
<organism evidence="2 3">
    <name type="scientific">Actinokineospora terrae</name>
    <dbReference type="NCBI Taxonomy" id="155974"/>
    <lineage>
        <taxon>Bacteria</taxon>
        <taxon>Bacillati</taxon>
        <taxon>Actinomycetota</taxon>
        <taxon>Actinomycetes</taxon>
        <taxon>Pseudonocardiales</taxon>
        <taxon>Pseudonocardiaceae</taxon>
        <taxon>Actinokineospora</taxon>
    </lineage>
</organism>
<dbReference type="AlphaFoldDB" id="A0A1H9MPE2"/>
<gene>
    <name evidence="2" type="ORF">SAMN04487818_102257</name>
</gene>
<evidence type="ECO:0000256" key="1">
    <source>
        <dbReference type="SAM" id="MobiDB-lite"/>
    </source>
</evidence>
<proteinExistence type="predicted"/>
<feature type="compositionally biased region" description="Polar residues" evidence="1">
    <location>
        <begin position="1"/>
        <end position="11"/>
    </location>
</feature>
<dbReference type="EMBL" id="FOGI01000002">
    <property type="protein sequence ID" value="SER25389.1"/>
    <property type="molecule type" value="Genomic_DNA"/>
</dbReference>
<reference evidence="3" key="1">
    <citation type="submission" date="2016-10" db="EMBL/GenBank/DDBJ databases">
        <authorList>
            <person name="Varghese N."/>
            <person name="Submissions S."/>
        </authorList>
    </citation>
    <scope>NUCLEOTIDE SEQUENCE [LARGE SCALE GENOMIC DNA]</scope>
    <source>
        <strain evidence="3">DSM 44260</strain>
    </source>
</reference>
<keyword evidence="3" id="KW-1185">Reference proteome</keyword>
<evidence type="ECO:0000313" key="2">
    <source>
        <dbReference type="EMBL" id="SER25389.1"/>
    </source>
</evidence>
<sequence>MNASTSASRGWSSRITASASSDSSARGSRPAATTWPAPNTLASCTANLPVTPVAPTTNTVSPSTSRPRQASGRYAPIPGLINAAASASPTSSGSGALKACWTAAYRAVPDRWLVSR</sequence>
<dbReference type="Proteomes" id="UP000199051">
    <property type="component" value="Unassembled WGS sequence"/>
</dbReference>
<name>A0A1H9MPE2_9PSEU</name>
<evidence type="ECO:0000313" key="3">
    <source>
        <dbReference type="Proteomes" id="UP000199051"/>
    </source>
</evidence>
<accession>A0A1H9MPE2</accession>